<gene>
    <name evidence="1" type="ORF">G5I_02523</name>
</gene>
<reference evidence="1" key="1">
    <citation type="submission" date="2011-02" db="EMBL/GenBank/DDBJ databases">
        <title>The genome of the leaf-cutting ant Acromyrmex echinatior suggests key adaptations to social evolution and fungus farming.</title>
        <authorList>
            <person name="Nygaard S."/>
            <person name="Zhang G."/>
        </authorList>
    </citation>
    <scope>NUCLEOTIDE SEQUENCE</scope>
</reference>
<evidence type="ECO:0000313" key="1">
    <source>
        <dbReference type="EMBL" id="EGI68744.1"/>
    </source>
</evidence>
<dbReference type="EMBL" id="GL888050">
    <property type="protein sequence ID" value="EGI68744.1"/>
    <property type="molecule type" value="Genomic_DNA"/>
</dbReference>
<keyword evidence="2" id="KW-1185">Reference proteome</keyword>
<organism evidence="2">
    <name type="scientific">Acromyrmex echinatior</name>
    <name type="common">Panamanian leafcutter ant</name>
    <name type="synonym">Acromyrmex octospinosus echinatior</name>
    <dbReference type="NCBI Taxonomy" id="103372"/>
    <lineage>
        <taxon>Eukaryota</taxon>
        <taxon>Metazoa</taxon>
        <taxon>Ecdysozoa</taxon>
        <taxon>Arthropoda</taxon>
        <taxon>Hexapoda</taxon>
        <taxon>Insecta</taxon>
        <taxon>Pterygota</taxon>
        <taxon>Neoptera</taxon>
        <taxon>Endopterygota</taxon>
        <taxon>Hymenoptera</taxon>
        <taxon>Apocrita</taxon>
        <taxon>Aculeata</taxon>
        <taxon>Formicoidea</taxon>
        <taxon>Formicidae</taxon>
        <taxon>Myrmicinae</taxon>
        <taxon>Acromyrmex</taxon>
    </lineage>
</organism>
<name>F4WAI6_ACREC</name>
<protein>
    <submittedName>
        <fullName evidence="1">Uncharacterized protein</fullName>
    </submittedName>
</protein>
<dbReference type="InParanoid" id="F4WAI6"/>
<accession>F4WAI6</accession>
<proteinExistence type="predicted"/>
<dbReference type="Proteomes" id="UP000007755">
    <property type="component" value="Unassembled WGS sequence"/>
</dbReference>
<evidence type="ECO:0000313" key="2">
    <source>
        <dbReference type="Proteomes" id="UP000007755"/>
    </source>
</evidence>
<dbReference type="AlphaFoldDB" id="F4WAI6"/>
<sequence length="119" mass="13896">MSPKLLRRMQSSTAYRVNVCMVIYPPRSQNLHPVWPTYRELWPQPCHTTARRLRSTRREENALGERTGKTANTLGDRLNRFNRRLSSTYPCGRDRSRYRNDISWPAFAAADGGNMRVAR</sequence>